<gene>
    <name evidence="11" type="ORF">B0A48_09636</name>
</gene>
<dbReference type="InterPro" id="IPR030616">
    <property type="entry name" value="Aur-like"/>
</dbReference>
<keyword evidence="1" id="KW-0723">Serine/threonine-protein kinase</keyword>
<dbReference type="InParanoid" id="A0A1V8SZX0"/>
<dbReference type="InterPro" id="IPR008271">
    <property type="entry name" value="Ser/Thr_kinase_AS"/>
</dbReference>
<feature type="compositionally biased region" description="Polar residues" evidence="9">
    <location>
        <begin position="610"/>
        <end position="623"/>
    </location>
</feature>
<feature type="binding site" evidence="7">
    <location>
        <position position="321"/>
    </location>
    <ligand>
        <name>ATP</name>
        <dbReference type="ChEBI" id="CHEBI:30616"/>
    </ligand>
</feature>
<feature type="binding site" evidence="7">
    <location>
        <begin position="304"/>
        <end position="305"/>
    </location>
    <ligand>
        <name>ATP</name>
        <dbReference type="ChEBI" id="CHEBI:30616"/>
    </ligand>
</feature>
<accession>A0A1V8SZX0</accession>
<evidence type="ECO:0000256" key="2">
    <source>
        <dbReference type="ARBA" id="ARBA00022679"/>
    </source>
</evidence>
<keyword evidence="2" id="KW-0808">Transferase</keyword>
<evidence type="ECO:0000313" key="12">
    <source>
        <dbReference type="Proteomes" id="UP000192596"/>
    </source>
</evidence>
<dbReference type="GO" id="GO:0004674">
    <property type="term" value="F:protein serine/threonine kinase activity"/>
    <property type="evidence" value="ECO:0007669"/>
    <property type="project" value="UniProtKB-KW"/>
</dbReference>
<dbReference type="SUPFAM" id="SSF56112">
    <property type="entry name" value="Protein kinase-like (PK-like)"/>
    <property type="match status" value="1"/>
</dbReference>
<dbReference type="OrthoDB" id="74764at2759"/>
<name>A0A1V8SZX0_9PEZI</name>
<dbReference type="Proteomes" id="UP000192596">
    <property type="component" value="Unassembled WGS sequence"/>
</dbReference>
<evidence type="ECO:0000259" key="10">
    <source>
        <dbReference type="PROSITE" id="PS50011"/>
    </source>
</evidence>
<keyword evidence="3 7" id="KW-0547">Nucleotide-binding</keyword>
<dbReference type="GO" id="GO:0005524">
    <property type="term" value="F:ATP binding"/>
    <property type="evidence" value="ECO:0007669"/>
    <property type="project" value="UniProtKB-KW"/>
</dbReference>
<keyword evidence="5 7" id="KW-0067">ATP-binding</keyword>
<reference evidence="12" key="1">
    <citation type="submission" date="2017-03" db="EMBL/GenBank/DDBJ databases">
        <title>Genomes of endolithic fungi from Antarctica.</title>
        <authorList>
            <person name="Coleine C."/>
            <person name="Masonjones S."/>
            <person name="Stajich J.E."/>
        </authorList>
    </citation>
    <scope>NUCLEOTIDE SEQUENCE [LARGE SCALE GENOMIC DNA]</scope>
    <source>
        <strain evidence="12">CCFEE 5527</strain>
    </source>
</reference>
<protein>
    <recommendedName>
        <fullName evidence="10">Protein kinase domain-containing protein</fullName>
    </recommendedName>
</protein>
<evidence type="ECO:0000256" key="5">
    <source>
        <dbReference type="ARBA" id="ARBA00022840"/>
    </source>
</evidence>
<comment type="caution">
    <text evidence="11">The sequence shown here is derived from an EMBL/GenBank/DDBJ whole genome shotgun (WGS) entry which is preliminary data.</text>
</comment>
<keyword evidence="4" id="KW-0418">Kinase</keyword>
<dbReference type="EMBL" id="NAJO01000021">
    <property type="protein sequence ID" value="OQO04713.1"/>
    <property type="molecule type" value="Genomic_DNA"/>
</dbReference>
<evidence type="ECO:0000256" key="4">
    <source>
        <dbReference type="ARBA" id="ARBA00022777"/>
    </source>
</evidence>
<dbReference type="STRING" id="1507870.A0A1V8SZX0"/>
<dbReference type="SMART" id="SM00220">
    <property type="entry name" value="S_TKc"/>
    <property type="match status" value="1"/>
</dbReference>
<dbReference type="PANTHER" id="PTHR24350">
    <property type="entry name" value="SERINE/THREONINE-PROTEIN KINASE IAL-RELATED"/>
    <property type="match status" value="1"/>
</dbReference>
<sequence>MTDAGSVAACPDDEIMYSSEADNDDAVSYLVYTNADQPSSFRQVPIAPRAPFDIGRAQVQKHLGVFERSISNQHLRFHCILYGDDPADDVLPMVYVRVLSSHPVKLDNTTSGGGRFIRHLRSTDADLLLSHGDRLHLTNKIRVEYSAARDATPLPPLNSAQLRELGHISQEYIVTTRKLGSGGRSSNTNAHGKGAIQRRSDILVRDSIADKSTDLDKTLVVLRREVEILQHVDHPNVIRLEKAFWATEYTYIFQELISAGDLMSYLQFNGALEAPESAVIVYQLLMAVQYLHEHDVVHRDIKPENVLMTSCKPGARIVLTDFGQSRVVSEKRDKRATKRARRMQTMVGTTGYCAPEVYVAADKMEMGAGYSKAVDIWSIGSLTSALFTNSPLIDMRDENGDELVTARVANTMADFDFSILETTEPWKSRVDRNAKAFIKSCLTFDETLRPTAHQALQHRWLAHPAYKELMEMKYKHAIKDWKPRSVKTALVEHINVPAVPPSIGAQNSAYGAQLHAEVRSRQFPANAAATPRTVNPPGGRVSDPERTLLSRPSHARPITVPSTAIARDTQPRNLPLLDSIPADAASNSLYCSIQDFAPPPLSQYTCISPSAQLTGPVDQNRNPVNFRPA</sequence>
<evidence type="ECO:0000256" key="1">
    <source>
        <dbReference type="ARBA" id="ARBA00022527"/>
    </source>
</evidence>
<feature type="region of interest" description="Disordered" evidence="9">
    <location>
        <begin position="610"/>
        <end position="629"/>
    </location>
</feature>
<dbReference type="InterPro" id="IPR000719">
    <property type="entry name" value="Prot_kinase_dom"/>
</dbReference>
<keyword evidence="12" id="KW-1185">Reference proteome</keyword>
<feature type="active site" description="Proton acceptor" evidence="6">
    <location>
        <position position="300"/>
    </location>
</feature>
<feature type="region of interest" description="Disordered" evidence="9">
    <location>
        <begin position="525"/>
        <end position="550"/>
    </location>
</feature>
<evidence type="ECO:0000256" key="6">
    <source>
        <dbReference type="PIRSR" id="PIRSR630616-1"/>
    </source>
</evidence>
<dbReference type="Gene3D" id="3.30.200.20">
    <property type="entry name" value="Phosphorylase Kinase, domain 1"/>
    <property type="match status" value="1"/>
</dbReference>
<dbReference type="AlphaFoldDB" id="A0A1V8SZX0"/>
<feature type="domain" description="Protein kinase" evidence="10">
    <location>
        <begin position="173"/>
        <end position="461"/>
    </location>
</feature>
<organism evidence="11 12">
    <name type="scientific">Cryoendolithus antarcticus</name>
    <dbReference type="NCBI Taxonomy" id="1507870"/>
    <lineage>
        <taxon>Eukaryota</taxon>
        <taxon>Fungi</taxon>
        <taxon>Dikarya</taxon>
        <taxon>Ascomycota</taxon>
        <taxon>Pezizomycotina</taxon>
        <taxon>Dothideomycetes</taxon>
        <taxon>Dothideomycetidae</taxon>
        <taxon>Cladosporiales</taxon>
        <taxon>Cladosporiaceae</taxon>
        <taxon>Cryoendolithus</taxon>
    </lineage>
</organism>
<dbReference type="PROSITE" id="PS50011">
    <property type="entry name" value="PROTEIN_KINASE_DOM"/>
    <property type="match status" value="1"/>
</dbReference>
<evidence type="ECO:0000313" key="11">
    <source>
        <dbReference type="EMBL" id="OQO04713.1"/>
    </source>
</evidence>
<evidence type="ECO:0000256" key="7">
    <source>
        <dbReference type="PIRSR" id="PIRSR630616-2"/>
    </source>
</evidence>
<evidence type="ECO:0000256" key="9">
    <source>
        <dbReference type="SAM" id="MobiDB-lite"/>
    </source>
</evidence>
<evidence type="ECO:0000256" key="3">
    <source>
        <dbReference type="ARBA" id="ARBA00022741"/>
    </source>
</evidence>
<dbReference type="PROSITE" id="PS00108">
    <property type="entry name" value="PROTEIN_KINASE_ST"/>
    <property type="match status" value="1"/>
</dbReference>
<dbReference type="Gene3D" id="1.10.510.10">
    <property type="entry name" value="Transferase(Phosphotransferase) domain 1"/>
    <property type="match status" value="1"/>
</dbReference>
<dbReference type="InterPro" id="IPR011009">
    <property type="entry name" value="Kinase-like_dom_sf"/>
</dbReference>
<proteinExistence type="predicted"/>
<dbReference type="Pfam" id="PF00069">
    <property type="entry name" value="Pkinase"/>
    <property type="match status" value="1"/>
</dbReference>
<feature type="cross-link" description="Glycyl lysine isopeptide (Lys-Gly) (interchain with G-Cter in SUMO2)" evidence="8">
    <location>
        <position position="302"/>
    </location>
</feature>
<evidence type="ECO:0000256" key="8">
    <source>
        <dbReference type="PIRSR" id="PIRSR630616-3"/>
    </source>
</evidence>